<dbReference type="Proteomes" id="UP000239290">
    <property type="component" value="Unassembled WGS sequence"/>
</dbReference>
<evidence type="ECO:0000256" key="1">
    <source>
        <dbReference type="SAM" id="MobiDB-lite"/>
    </source>
</evidence>
<comment type="caution">
    <text evidence="2">The sequence shown here is derived from an EMBL/GenBank/DDBJ whole genome shotgun (WGS) entry which is preliminary data.</text>
</comment>
<dbReference type="AlphaFoldDB" id="A0A2S8INM1"/>
<organism evidence="2 3">
    <name type="scientific">Rhodococcus opacus</name>
    <name type="common">Nocardia opaca</name>
    <dbReference type="NCBI Taxonomy" id="37919"/>
    <lineage>
        <taxon>Bacteria</taxon>
        <taxon>Bacillati</taxon>
        <taxon>Actinomycetota</taxon>
        <taxon>Actinomycetes</taxon>
        <taxon>Mycobacteriales</taxon>
        <taxon>Nocardiaceae</taxon>
        <taxon>Rhodococcus</taxon>
    </lineage>
</organism>
<feature type="region of interest" description="Disordered" evidence="1">
    <location>
        <begin position="25"/>
        <end position="46"/>
    </location>
</feature>
<dbReference type="EMBL" id="PUIO01000064">
    <property type="protein sequence ID" value="PQP16376.1"/>
    <property type="molecule type" value="Genomic_DNA"/>
</dbReference>
<protein>
    <submittedName>
        <fullName evidence="2">Uncharacterized protein</fullName>
    </submittedName>
</protein>
<proteinExistence type="predicted"/>
<gene>
    <name evidence="2" type="ORF">C5613_36415</name>
</gene>
<reference evidence="3" key="1">
    <citation type="submission" date="2018-02" db="EMBL/GenBank/DDBJ databases">
        <title>Draft genome sequencing of Rhodococcus opacus KU647198.</title>
        <authorList>
            <person name="Zheng B.-X."/>
        </authorList>
    </citation>
    <scope>NUCLEOTIDE SEQUENCE [LARGE SCALE GENOMIC DNA]</scope>
    <source>
        <strain evidence="3">04-OD7</strain>
    </source>
</reference>
<sequence>MWLCGDPGAVTFLVSSRAGYAKAREQSQMAGPVPQAPLRPANDRGLQKRLQMPSSDSVNPMLFFAGLALGGLL</sequence>
<evidence type="ECO:0000313" key="2">
    <source>
        <dbReference type="EMBL" id="PQP16376.1"/>
    </source>
</evidence>
<evidence type="ECO:0000313" key="3">
    <source>
        <dbReference type="Proteomes" id="UP000239290"/>
    </source>
</evidence>
<name>A0A2S8INM1_RHOOP</name>
<accession>A0A2S8INM1</accession>